<feature type="compositionally biased region" description="Polar residues" evidence="2">
    <location>
        <begin position="186"/>
        <end position="197"/>
    </location>
</feature>
<name>A0A556VCQ0_BAGYA</name>
<evidence type="ECO:0000313" key="6">
    <source>
        <dbReference type="Proteomes" id="UP000319801"/>
    </source>
</evidence>
<evidence type="ECO:0000313" key="5">
    <source>
        <dbReference type="EMBL" id="TTM04439.1"/>
    </source>
</evidence>
<comment type="caution">
    <text evidence="5">The sequence shown here is derived from an EMBL/GenBank/DDBJ whole genome shotgun (WGS) entry which is preliminary data.</text>
</comment>
<feature type="region of interest" description="Disordered" evidence="2">
    <location>
        <begin position="172"/>
        <end position="197"/>
    </location>
</feature>
<proteinExistence type="predicted"/>
<dbReference type="Proteomes" id="UP000319801">
    <property type="component" value="Unassembled WGS sequence"/>
</dbReference>
<feature type="region of interest" description="Disordered" evidence="2">
    <location>
        <begin position="135"/>
        <end position="158"/>
    </location>
</feature>
<organism evidence="5 6">
    <name type="scientific">Bagarius yarrelli</name>
    <name type="common">Goonch</name>
    <name type="synonym">Bagrus yarrelli</name>
    <dbReference type="NCBI Taxonomy" id="175774"/>
    <lineage>
        <taxon>Eukaryota</taxon>
        <taxon>Metazoa</taxon>
        <taxon>Chordata</taxon>
        <taxon>Craniata</taxon>
        <taxon>Vertebrata</taxon>
        <taxon>Euteleostomi</taxon>
        <taxon>Actinopterygii</taxon>
        <taxon>Neopterygii</taxon>
        <taxon>Teleostei</taxon>
        <taxon>Ostariophysi</taxon>
        <taxon>Siluriformes</taxon>
        <taxon>Sisoridae</taxon>
        <taxon>Sisorinae</taxon>
        <taxon>Bagarius</taxon>
    </lineage>
</organism>
<evidence type="ECO:0000256" key="3">
    <source>
        <dbReference type="SAM" id="SignalP"/>
    </source>
</evidence>
<dbReference type="AlphaFoldDB" id="A0A556VCQ0"/>
<feature type="region of interest" description="Disordered" evidence="2">
    <location>
        <begin position="73"/>
        <end position="114"/>
    </location>
</feature>
<evidence type="ECO:0000256" key="2">
    <source>
        <dbReference type="SAM" id="MobiDB-lite"/>
    </source>
</evidence>
<evidence type="ECO:0000256" key="1">
    <source>
        <dbReference type="ARBA" id="ARBA00023157"/>
    </source>
</evidence>
<reference evidence="5 6" key="1">
    <citation type="journal article" date="2019" name="Genome Biol. Evol.">
        <title>Whole-Genome Sequencing of the Giant Devil Catfish, Bagarius yarrelli.</title>
        <authorList>
            <person name="Jiang W."/>
            <person name="Lv Y."/>
            <person name="Cheng L."/>
            <person name="Yang K."/>
            <person name="Chao B."/>
            <person name="Wang X."/>
            <person name="Li Y."/>
            <person name="Pan X."/>
            <person name="You X."/>
            <person name="Zhang Y."/>
            <person name="Yang J."/>
            <person name="Li J."/>
            <person name="Zhang X."/>
            <person name="Liu S."/>
            <person name="Sun C."/>
            <person name="Yang J."/>
            <person name="Shi Q."/>
        </authorList>
    </citation>
    <scope>NUCLEOTIDE SEQUENCE [LARGE SCALE GENOMIC DNA]</scope>
    <source>
        <strain evidence="5">JWS20170419001</strain>
        <tissue evidence="5">Muscle</tissue>
    </source>
</reference>
<dbReference type="InterPro" id="IPR035972">
    <property type="entry name" value="GLA-like_dom_SF"/>
</dbReference>
<gene>
    <name evidence="5" type="ORF">Baya_15816</name>
</gene>
<evidence type="ECO:0000259" key="4">
    <source>
        <dbReference type="SMART" id="SM00069"/>
    </source>
</evidence>
<keyword evidence="5" id="KW-0472">Membrane</keyword>
<feature type="compositionally biased region" description="Low complexity" evidence="2">
    <location>
        <begin position="81"/>
        <end position="101"/>
    </location>
</feature>
<feature type="compositionally biased region" description="Polar residues" evidence="2">
    <location>
        <begin position="135"/>
        <end position="146"/>
    </location>
</feature>
<feature type="signal peptide" evidence="3">
    <location>
        <begin position="1"/>
        <end position="20"/>
    </location>
</feature>
<protein>
    <submittedName>
        <fullName evidence="5">Transmembrane gamma-carboxyglutamic acid protein 1</fullName>
    </submittedName>
</protein>
<dbReference type="InterPro" id="IPR000294">
    <property type="entry name" value="GLA_domain"/>
</dbReference>
<dbReference type="Gene3D" id="4.10.740.10">
    <property type="entry name" value="Coagulation Factor IX"/>
    <property type="match status" value="1"/>
</dbReference>
<dbReference type="EMBL" id="VCAZ01000238">
    <property type="protein sequence ID" value="TTM04439.1"/>
    <property type="molecule type" value="Genomic_DNA"/>
</dbReference>
<dbReference type="GO" id="GO:0005509">
    <property type="term" value="F:calcium ion binding"/>
    <property type="evidence" value="ECO:0007669"/>
    <property type="project" value="InterPro"/>
</dbReference>
<keyword evidence="3" id="KW-0732">Signal</keyword>
<accession>A0A556VCQ0</accession>
<dbReference type="InterPro" id="IPR017857">
    <property type="entry name" value="Coagulation_fac-like_Gla_dom"/>
</dbReference>
<sequence>MTSTTSEILLLRAVFLTADAAHAVLRRLPRANFFLEEMKQGNIQRECREEISPILGGVPAREQPQTWRTSVNCGRSQRTVSGLTPSAAAAGSSLLSRSPPGNATRANDPSVAPAMGQRDSALAVVSFPWTSGGKATSLTPAYSSDDITPGQISVADPPPSYEEAVGHMDVHVETEPPPQYDDIISGSASNAVIGQAK</sequence>
<dbReference type="OrthoDB" id="9379732at2759"/>
<keyword evidence="6" id="KW-1185">Reference proteome</keyword>
<feature type="domain" description="Gla" evidence="4">
    <location>
        <begin position="12"/>
        <end position="71"/>
    </location>
</feature>
<feature type="chain" id="PRO_5021703970" evidence="3">
    <location>
        <begin position="21"/>
        <end position="197"/>
    </location>
</feature>
<keyword evidence="1" id="KW-1015">Disulfide bond</keyword>
<keyword evidence="5" id="KW-0812">Transmembrane</keyword>
<dbReference type="SMART" id="SM00069">
    <property type="entry name" value="GLA"/>
    <property type="match status" value="1"/>
</dbReference>
<dbReference type="SUPFAM" id="SSF57630">
    <property type="entry name" value="GLA-domain"/>
    <property type="match status" value="1"/>
</dbReference>
<dbReference type="GO" id="GO:0005576">
    <property type="term" value="C:extracellular region"/>
    <property type="evidence" value="ECO:0007669"/>
    <property type="project" value="InterPro"/>
</dbReference>